<organism evidence="9 10">
    <name type="scientific">Phakopsora pachyrhizi</name>
    <name type="common">Asian soybean rust disease fungus</name>
    <dbReference type="NCBI Taxonomy" id="170000"/>
    <lineage>
        <taxon>Eukaryota</taxon>
        <taxon>Fungi</taxon>
        <taxon>Dikarya</taxon>
        <taxon>Basidiomycota</taxon>
        <taxon>Pucciniomycotina</taxon>
        <taxon>Pucciniomycetes</taxon>
        <taxon>Pucciniales</taxon>
        <taxon>Phakopsoraceae</taxon>
        <taxon>Phakopsora</taxon>
    </lineage>
</organism>
<feature type="chain" id="PRO_5043942271" description="Citrate transporter-like domain-containing protein" evidence="7">
    <location>
        <begin position="19"/>
        <end position="113"/>
    </location>
</feature>
<dbReference type="GO" id="GO:0006817">
    <property type="term" value="P:phosphate ion transport"/>
    <property type="evidence" value="ECO:0007669"/>
    <property type="project" value="TreeGrafter"/>
</dbReference>
<accession>A0AAV0AX03</accession>
<reference evidence="9" key="1">
    <citation type="submission" date="2022-06" db="EMBL/GenBank/DDBJ databases">
        <authorList>
            <consortium name="SYNGENTA / RWTH Aachen University"/>
        </authorList>
    </citation>
    <scope>NUCLEOTIDE SEQUENCE</scope>
</reference>
<keyword evidence="5 6" id="KW-0472">Membrane</keyword>
<evidence type="ECO:0000259" key="8">
    <source>
        <dbReference type="Pfam" id="PF03600"/>
    </source>
</evidence>
<evidence type="ECO:0000256" key="2">
    <source>
        <dbReference type="ARBA" id="ARBA00022448"/>
    </source>
</evidence>
<feature type="signal peptide" evidence="7">
    <location>
        <begin position="1"/>
        <end position="18"/>
    </location>
</feature>
<feature type="non-terminal residue" evidence="9">
    <location>
        <position position="1"/>
    </location>
</feature>
<gene>
    <name evidence="9" type="ORF">PPACK8108_LOCUS8614</name>
</gene>
<protein>
    <recommendedName>
        <fullName evidence="8">Citrate transporter-like domain-containing protein</fullName>
    </recommendedName>
</protein>
<evidence type="ECO:0000256" key="4">
    <source>
        <dbReference type="ARBA" id="ARBA00022989"/>
    </source>
</evidence>
<keyword evidence="4 6" id="KW-1133">Transmembrane helix</keyword>
<keyword evidence="10" id="KW-1185">Reference proteome</keyword>
<feature type="transmembrane region" description="Helical" evidence="6">
    <location>
        <begin position="55"/>
        <end position="77"/>
    </location>
</feature>
<dbReference type="PANTHER" id="PTHR10283:SF92">
    <property type="entry name" value="LOW-AFFINITY PHOSPHATE TRANSPORTER PHO91"/>
    <property type="match status" value="1"/>
</dbReference>
<feature type="domain" description="Citrate transporter-like" evidence="8">
    <location>
        <begin position="11"/>
        <end position="113"/>
    </location>
</feature>
<dbReference type="GO" id="GO:0005886">
    <property type="term" value="C:plasma membrane"/>
    <property type="evidence" value="ECO:0007669"/>
    <property type="project" value="TreeGrafter"/>
</dbReference>
<keyword evidence="3 6" id="KW-0812">Transmembrane</keyword>
<name>A0AAV0AX03_PHAPC</name>
<keyword evidence="7" id="KW-0732">Signal</keyword>
<evidence type="ECO:0000256" key="3">
    <source>
        <dbReference type="ARBA" id="ARBA00022692"/>
    </source>
</evidence>
<dbReference type="PANTHER" id="PTHR10283">
    <property type="entry name" value="SOLUTE CARRIER FAMILY 13 MEMBER"/>
    <property type="match status" value="1"/>
</dbReference>
<evidence type="ECO:0000256" key="6">
    <source>
        <dbReference type="SAM" id="Phobius"/>
    </source>
</evidence>
<evidence type="ECO:0000256" key="7">
    <source>
        <dbReference type="SAM" id="SignalP"/>
    </source>
</evidence>
<dbReference type="GO" id="GO:0005315">
    <property type="term" value="F:phosphate transmembrane transporter activity"/>
    <property type="evidence" value="ECO:0007669"/>
    <property type="project" value="TreeGrafter"/>
</dbReference>
<dbReference type="InterPro" id="IPR004680">
    <property type="entry name" value="Cit_transptr-like_dom"/>
</dbReference>
<keyword evidence="2" id="KW-0813">Transport</keyword>
<evidence type="ECO:0000256" key="1">
    <source>
        <dbReference type="ARBA" id="ARBA00004141"/>
    </source>
</evidence>
<comment type="subcellular location">
    <subcellularLocation>
        <location evidence="1">Membrane</location>
        <topology evidence="1">Multi-pass membrane protein</topology>
    </subcellularLocation>
</comment>
<dbReference type="AlphaFoldDB" id="A0AAV0AX03"/>
<dbReference type="GO" id="GO:0006797">
    <property type="term" value="P:polyphosphate metabolic process"/>
    <property type="evidence" value="ECO:0007669"/>
    <property type="project" value="TreeGrafter"/>
</dbReference>
<dbReference type="Proteomes" id="UP001153365">
    <property type="component" value="Unassembled WGS sequence"/>
</dbReference>
<feature type="non-terminal residue" evidence="9">
    <location>
        <position position="113"/>
    </location>
</feature>
<dbReference type="EMBL" id="CALTRL010001790">
    <property type="protein sequence ID" value="CAH7673727.1"/>
    <property type="molecule type" value="Genomic_DNA"/>
</dbReference>
<evidence type="ECO:0000313" key="9">
    <source>
        <dbReference type="EMBL" id="CAH7673727.1"/>
    </source>
</evidence>
<dbReference type="Pfam" id="PF03600">
    <property type="entry name" value="CitMHS"/>
    <property type="match status" value="1"/>
</dbReference>
<sequence>NFCLALLLFVVVLWTTEALPLFVTGLFIPLLAIFLRVIKDDHDQRVDSVKVTSYLFGHMLSPTIFLLIVAFTLAAVLSKHKVDKIIASNMLGLSGNKPRTILLSYMAVTCFSS</sequence>
<proteinExistence type="predicted"/>
<comment type="caution">
    <text evidence="9">The sequence shown here is derived from an EMBL/GenBank/DDBJ whole genome shotgun (WGS) entry which is preliminary data.</text>
</comment>
<evidence type="ECO:0000256" key="5">
    <source>
        <dbReference type="ARBA" id="ARBA00023136"/>
    </source>
</evidence>
<evidence type="ECO:0000313" key="10">
    <source>
        <dbReference type="Proteomes" id="UP001153365"/>
    </source>
</evidence>